<keyword evidence="4" id="KW-1185">Reference proteome</keyword>
<dbReference type="InterPro" id="IPR018631">
    <property type="entry name" value="AAA-ATPase-like_dom"/>
</dbReference>
<evidence type="ECO:0000259" key="2">
    <source>
        <dbReference type="Pfam" id="PF09820"/>
    </source>
</evidence>
<dbReference type="AlphaFoldDB" id="A0AAD7EWF8"/>
<evidence type="ECO:0000313" key="3">
    <source>
        <dbReference type="EMBL" id="KAJ7354704.1"/>
    </source>
</evidence>
<reference evidence="3" key="1">
    <citation type="submission" date="2023-03" db="EMBL/GenBank/DDBJ databases">
        <title>Massive genome expansion in bonnet fungi (Mycena s.s.) driven by repeated elements and novel gene families across ecological guilds.</title>
        <authorList>
            <consortium name="Lawrence Berkeley National Laboratory"/>
            <person name="Harder C.B."/>
            <person name="Miyauchi S."/>
            <person name="Viragh M."/>
            <person name="Kuo A."/>
            <person name="Thoen E."/>
            <person name="Andreopoulos B."/>
            <person name="Lu D."/>
            <person name="Skrede I."/>
            <person name="Drula E."/>
            <person name="Henrissat B."/>
            <person name="Morin E."/>
            <person name="Kohler A."/>
            <person name="Barry K."/>
            <person name="LaButti K."/>
            <person name="Morin E."/>
            <person name="Salamov A."/>
            <person name="Lipzen A."/>
            <person name="Mereny Z."/>
            <person name="Hegedus B."/>
            <person name="Baldrian P."/>
            <person name="Stursova M."/>
            <person name="Weitz H."/>
            <person name="Taylor A."/>
            <person name="Grigoriev I.V."/>
            <person name="Nagy L.G."/>
            <person name="Martin F."/>
            <person name="Kauserud H."/>
        </authorList>
    </citation>
    <scope>NUCLEOTIDE SEQUENCE</scope>
    <source>
        <strain evidence="3">CBHHK002</strain>
    </source>
</reference>
<comment type="caution">
    <text evidence="3">The sequence shown here is derived from an EMBL/GenBank/DDBJ whole genome shotgun (WGS) entry which is preliminary data.</text>
</comment>
<accession>A0AAD7EWF8</accession>
<proteinExistence type="predicted"/>
<sequence length="676" mass="76262">MATFDFEEIVDLAYCPTLKHAGYELCHCVKSDIAVADTDSDHKLNKSLPSTPSTGSNGSKRLIWSDDEDSSDSEHDRKRVKKDPLAHFMPRSNSFRAIDVFIHLPSNLYVDKTKSIMDLPDKVQYLVLRPPQFGKTMFLSTLYHFYDIHGAQHFAERFGSMAVVTEASTPIPHSQHLCLSFNLSDLPVCSDRAKIRSELTDQIGLVLDYFLMKYAKELGLSDPGDYLEDEEELEAKFAKMFAVIKARGYSLFVAVDNYDAPTRTLTRVARDAASIYQDVPTPREIEQLLDSCFWRPLMAATDVVHKMCVMGALLINYPTLEKLDPDAALSLQSACGFTEEEALHFVRSLLEEAPGMTDLRHLCGQYVFPPASGTAQCLLHPRLVLNHVFELSLLYPPVDEDSFRLLSDILETLPEESDIPGALTLNDLIELLATGAVNIGGKTASPFDMYAAKAVNWSALHFAGALTYDRQSGDTFRVTNGDFLSLIHSRVDTVFAERHDLRWIFLDAWRNFSVDDAQPFLDLLLEVLRDQSRRCFGREREPNLPGIFELVMRNARCAGRDVEPIILLERDRIRVPGFYPKKVFTLELKTLTLRGMWQAAHPNDDEPTVEALKALHEELVNLPEDDLLARPYTEWSPTFNAMETVPVGSFLPSELPENPQFLAVGGARILLRRKQQ</sequence>
<gene>
    <name evidence="3" type="ORF">DFH08DRAFT_855744</name>
</gene>
<dbReference type="Proteomes" id="UP001218218">
    <property type="component" value="Unassembled WGS sequence"/>
</dbReference>
<feature type="region of interest" description="Disordered" evidence="1">
    <location>
        <begin position="41"/>
        <end position="80"/>
    </location>
</feature>
<dbReference type="PANTHER" id="PTHR34825:SF1">
    <property type="entry name" value="AAA-ATPASE-LIKE DOMAIN-CONTAINING PROTEIN"/>
    <property type="match status" value="1"/>
</dbReference>
<evidence type="ECO:0000256" key="1">
    <source>
        <dbReference type="SAM" id="MobiDB-lite"/>
    </source>
</evidence>
<organism evidence="3 4">
    <name type="scientific">Mycena albidolilacea</name>
    <dbReference type="NCBI Taxonomy" id="1033008"/>
    <lineage>
        <taxon>Eukaryota</taxon>
        <taxon>Fungi</taxon>
        <taxon>Dikarya</taxon>
        <taxon>Basidiomycota</taxon>
        <taxon>Agaricomycotina</taxon>
        <taxon>Agaricomycetes</taxon>
        <taxon>Agaricomycetidae</taxon>
        <taxon>Agaricales</taxon>
        <taxon>Marasmiineae</taxon>
        <taxon>Mycenaceae</taxon>
        <taxon>Mycena</taxon>
    </lineage>
</organism>
<feature type="domain" description="AAA-ATPase-like" evidence="2">
    <location>
        <begin position="106"/>
        <end position="267"/>
    </location>
</feature>
<evidence type="ECO:0000313" key="4">
    <source>
        <dbReference type="Proteomes" id="UP001218218"/>
    </source>
</evidence>
<name>A0AAD7EWF8_9AGAR</name>
<feature type="compositionally biased region" description="Polar residues" evidence="1">
    <location>
        <begin position="47"/>
        <end position="59"/>
    </location>
</feature>
<dbReference type="PANTHER" id="PTHR34825">
    <property type="entry name" value="CONSERVED PROTEIN, WITH A WEAK D-GALACTARATE DEHYDRATASE/ALTRONATE HYDROLASE DOMAIN"/>
    <property type="match status" value="1"/>
</dbReference>
<dbReference type="Pfam" id="PF09820">
    <property type="entry name" value="AAA-ATPase_like"/>
    <property type="match status" value="1"/>
</dbReference>
<dbReference type="EMBL" id="JARIHO010000010">
    <property type="protein sequence ID" value="KAJ7354704.1"/>
    <property type="molecule type" value="Genomic_DNA"/>
</dbReference>
<protein>
    <recommendedName>
        <fullName evidence="2">AAA-ATPase-like domain-containing protein</fullName>
    </recommendedName>
</protein>